<evidence type="ECO:0000256" key="4">
    <source>
        <dbReference type="ARBA" id="ARBA00022679"/>
    </source>
</evidence>
<dbReference type="PANTHER" id="PTHR22913">
    <property type="entry name" value="HYALURONAN SYNTHASE"/>
    <property type="match status" value="1"/>
</dbReference>
<evidence type="ECO:0000313" key="7">
    <source>
        <dbReference type="EMBL" id="GAA2264820.1"/>
    </source>
</evidence>
<organism evidence="7 8">
    <name type="scientific">Kitasatospora cystarginea</name>
    <dbReference type="NCBI Taxonomy" id="58350"/>
    <lineage>
        <taxon>Bacteria</taxon>
        <taxon>Bacillati</taxon>
        <taxon>Actinomycetota</taxon>
        <taxon>Actinomycetes</taxon>
        <taxon>Kitasatosporales</taxon>
        <taxon>Streptomycetaceae</taxon>
        <taxon>Kitasatospora</taxon>
    </lineage>
</organism>
<keyword evidence="5" id="KW-0472">Membrane</keyword>
<evidence type="ECO:0000313" key="8">
    <source>
        <dbReference type="Proteomes" id="UP001500305"/>
    </source>
</evidence>
<evidence type="ECO:0000256" key="6">
    <source>
        <dbReference type="SAM" id="MobiDB-lite"/>
    </source>
</evidence>
<sequence length="197" mass="22487">MFLGRRCVVGDDTRLTELTLRAGYRTVFQGNATVWSRYPGTGREFLGQRLRNARNFWRVRLTTLVTGWVWRHPYLAFGTLADVIGRSGFWLCETYLVVLAVDGHVLMPAVAAGWYFQRRARSAREFVRRRALPRWHVPAQVAIDLVLRNLDLVGLLTMRRQTWLTRRAPIRTTAPTSEPSASREVGSRPGEGPNPVP</sequence>
<gene>
    <name evidence="7" type="ORF">GCM10010430_56980</name>
</gene>
<comment type="caution">
    <text evidence="7">The sequence shown here is derived from an EMBL/GenBank/DDBJ whole genome shotgun (WGS) entry which is preliminary data.</text>
</comment>
<dbReference type="EMBL" id="BAAATR010000031">
    <property type="protein sequence ID" value="GAA2264820.1"/>
    <property type="molecule type" value="Genomic_DNA"/>
</dbReference>
<feature type="compositionally biased region" description="Low complexity" evidence="6">
    <location>
        <begin position="167"/>
        <end position="176"/>
    </location>
</feature>
<dbReference type="PANTHER" id="PTHR22913:SF12">
    <property type="entry name" value="MANNURONAN SYNTHASE"/>
    <property type="match status" value="1"/>
</dbReference>
<keyword evidence="8" id="KW-1185">Reference proteome</keyword>
<evidence type="ECO:0000256" key="3">
    <source>
        <dbReference type="ARBA" id="ARBA00022676"/>
    </source>
</evidence>
<keyword evidence="4" id="KW-0808">Transferase</keyword>
<dbReference type="SUPFAM" id="SSF53448">
    <property type="entry name" value="Nucleotide-diphospho-sugar transferases"/>
    <property type="match status" value="1"/>
</dbReference>
<dbReference type="RefSeq" id="WP_344639370.1">
    <property type="nucleotide sequence ID" value="NZ_BAAATR010000031.1"/>
</dbReference>
<evidence type="ECO:0000256" key="1">
    <source>
        <dbReference type="ARBA" id="ARBA00004236"/>
    </source>
</evidence>
<keyword evidence="2" id="KW-1003">Cell membrane</keyword>
<proteinExistence type="predicted"/>
<name>A0ABP5RKH8_9ACTN</name>
<comment type="subcellular location">
    <subcellularLocation>
        <location evidence="1">Cell membrane</location>
    </subcellularLocation>
</comment>
<keyword evidence="3" id="KW-0328">Glycosyltransferase</keyword>
<accession>A0ABP5RKH8</accession>
<evidence type="ECO:0000256" key="2">
    <source>
        <dbReference type="ARBA" id="ARBA00022475"/>
    </source>
</evidence>
<feature type="region of interest" description="Disordered" evidence="6">
    <location>
        <begin position="167"/>
        <end position="197"/>
    </location>
</feature>
<evidence type="ECO:0008006" key="9">
    <source>
        <dbReference type="Google" id="ProtNLM"/>
    </source>
</evidence>
<evidence type="ECO:0000256" key="5">
    <source>
        <dbReference type="ARBA" id="ARBA00023136"/>
    </source>
</evidence>
<protein>
    <recommendedName>
        <fullName evidence="9">Glycosyl transferase</fullName>
    </recommendedName>
</protein>
<reference evidence="8" key="1">
    <citation type="journal article" date="2019" name="Int. J. Syst. Evol. Microbiol.">
        <title>The Global Catalogue of Microorganisms (GCM) 10K type strain sequencing project: providing services to taxonomists for standard genome sequencing and annotation.</title>
        <authorList>
            <consortium name="The Broad Institute Genomics Platform"/>
            <consortium name="The Broad Institute Genome Sequencing Center for Infectious Disease"/>
            <person name="Wu L."/>
            <person name="Ma J."/>
        </authorList>
    </citation>
    <scope>NUCLEOTIDE SEQUENCE [LARGE SCALE GENOMIC DNA]</scope>
    <source>
        <strain evidence="8">JCM 7356</strain>
    </source>
</reference>
<dbReference type="InterPro" id="IPR029044">
    <property type="entry name" value="Nucleotide-diphossugar_trans"/>
</dbReference>
<dbReference type="Proteomes" id="UP001500305">
    <property type="component" value="Unassembled WGS sequence"/>
</dbReference>